<feature type="domain" description="SCP" evidence="1">
    <location>
        <begin position="2"/>
        <end position="116"/>
    </location>
</feature>
<dbReference type="SUPFAM" id="SSF55797">
    <property type="entry name" value="PR-1-like"/>
    <property type="match status" value="1"/>
</dbReference>
<accession>A0A101JRE4</accession>
<sequence>MTNTERLTNGCGALRIDNRLITAARAHSSDMIAQNFFSHTGSNGSDFVAREVAAGYPKNGASAENIAWGYRTPQEVVTGWMNSAGHRANILDCSSTAVGVGIATTSIGTIYWTQDFGRV</sequence>
<dbReference type="PANTHER" id="PTHR31157">
    <property type="entry name" value="SCP DOMAIN-CONTAINING PROTEIN"/>
    <property type="match status" value="1"/>
</dbReference>
<dbReference type="CDD" id="cd05379">
    <property type="entry name" value="CAP_bacterial"/>
    <property type="match status" value="1"/>
</dbReference>
<name>A0A101JRE4_9ACTN</name>
<dbReference type="AlphaFoldDB" id="A0A101JRE4"/>
<reference evidence="2 3" key="1">
    <citation type="submission" date="2015-10" db="EMBL/GenBank/DDBJ databases">
        <authorList>
            <person name="Gilbert D.G."/>
        </authorList>
    </citation>
    <scope>NUCLEOTIDE SEQUENCE [LARGE SCALE GENOMIC DNA]</scope>
    <source>
        <strain evidence="2 3">NRRL B-16712</strain>
    </source>
</reference>
<evidence type="ECO:0000313" key="3">
    <source>
        <dbReference type="Proteomes" id="UP000053244"/>
    </source>
</evidence>
<gene>
    <name evidence="2" type="ORF">ADL15_21140</name>
</gene>
<dbReference type="Proteomes" id="UP000053244">
    <property type="component" value="Unassembled WGS sequence"/>
</dbReference>
<dbReference type="EMBL" id="LLZH01000200">
    <property type="protein sequence ID" value="KUL31768.1"/>
    <property type="molecule type" value="Genomic_DNA"/>
</dbReference>
<organism evidence="2 3">
    <name type="scientific">Actinoplanes awajinensis subsp. mycoplanecinus</name>
    <dbReference type="NCBI Taxonomy" id="135947"/>
    <lineage>
        <taxon>Bacteria</taxon>
        <taxon>Bacillati</taxon>
        <taxon>Actinomycetota</taxon>
        <taxon>Actinomycetes</taxon>
        <taxon>Micromonosporales</taxon>
        <taxon>Micromonosporaceae</taxon>
        <taxon>Actinoplanes</taxon>
    </lineage>
</organism>
<evidence type="ECO:0000313" key="2">
    <source>
        <dbReference type="EMBL" id="KUL31768.1"/>
    </source>
</evidence>
<dbReference type="InterPro" id="IPR035940">
    <property type="entry name" value="CAP_sf"/>
</dbReference>
<evidence type="ECO:0000259" key="1">
    <source>
        <dbReference type="Pfam" id="PF00188"/>
    </source>
</evidence>
<dbReference type="InterPro" id="IPR014044">
    <property type="entry name" value="CAP_dom"/>
</dbReference>
<keyword evidence="3" id="KW-1185">Reference proteome</keyword>
<dbReference type="Gene3D" id="3.40.33.10">
    <property type="entry name" value="CAP"/>
    <property type="match status" value="1"/>
</dbReference>
<protein>
    <recommendedName>
        <fullName evidence="1">SCP domain-containing protein</fullName>
    </recommendedName>
</protein>
<comment type="caution">
    <text evidence="2">The sequence shown here is derived from an EMBL/GenBank/DDBJ whole genome shotgun (WGS) entry which is preliminary data.</text>
</comment>
<proteinExistence type="predicted"/>
<dbReference type="Pfam" id="PF00188">
    <property type="entry name" value="CAP"/>
    <property type="match status" value="1"/>
</dbReference>
<dbReference type="PANTHER" id="PTHR31157:SF1">
    <property type="entry name" value="SCP DOMAIN-CONTAINING PROTEIN"/>
    <property type="match status" value="1"/>
</dbReference>